<gene>
    <name evidence="1" type="ORF">SAMN05428971_2745</name>
</gene>
<dbReference type="InterPro" id="IPR036291">
    <property type="entry name" value="NAD(P)-bd_dom_sf"/>
</dbReference>
<accession>A0A1I5E3E2</accession>
<organism evidence="1 2">
    <name type="scientific">Candidatus Pantoea varia</name>
    <dbReference type="NCBI Taxonomy" id="1881036"/>
    <lineage>
        <taxon>Bacteria</taxon>
        <taxon>Pseudomonadati</taxon>
        <taxon>Pseudomonadota</taxon>
        <taxon>Gammaproteobacteria</taxon>
        <taxon>Enterobacterales</taxon>
        <taxon>Erwiniaceae</taxon>
        <taxon>Pantoea</taxon>
    </lineage>
</organism>
<proteinExistence type="predicted"/>
<dbReference type="PANTHER" id="PTHR14097:SF8">
    <property type="entry name" value="NAD(P)-BINDING DOMAIN-CONTAINING PROTEIN"/>
    <property type="match status" value="1"/>
</dbReference>
<dbReference type="SUPFAM" id="SSF51735">
    <property type="entry name" value="NAD(P)-binding Rossmann-fold domains"/>
    <property type="match status" value="1"/>
</dbReference>
<dbReference type="Gene3D" id="3.40.50.720">
    <property type="entry name" value="NAD(P)-binding Rossmann-like Domain"/>
    <property type="match status" value="1"/>
</dbReference>
<sequence>MMKDSRGLIMRVLIYGASGMVGQGILRECMKAKDVETVTVIVRSPLSEQHPGLEVVVNDDLISPLVDANAAGNWDACFFCLGVSASGLSEKDYSRLTFKLTLDIASHLVRLNPAMTFIYVSGAGTDSSEAGRSMWARVKGKTENALLRLGFASALMFRPAIIRPLNGIRSKTVAYRIFYIVLSPFFSILKRLFPDGILTTEEVGKAMLNAVRYGCSKSVLEKEDISLLARK</sequence>
<dbReference type="Proteomes" id="UP000198968">
    <property type="component" value="Unassembled WGS sequence"/>
</dbReference>
<evidence type="ECO:0000313" key="2">
    <source>
        <dbReference type="Proteomes" id="UP000198968"/>
    </source>
</evidence>
<dbReference type="AlphaFoldDB" id="A0A1I5E3E2"/>
<dbReference type="PANTHER" id="PTHR14097">
    <property type="entry name" value="OXIDOREDUCTASE HTATIP2"/>
    <property type="match status" value="1"/>
</dbReference>
<name>A0A1I5E3E2_9GAMM</name>
<keyword evidence="2" id="KW-1185">Reference proteome</keyword>
<dbReference type="EMBL" id="FOVG01000003">
    <property type="protein sequence ID" value="SFO05853.1"/>
    <property type="molecule type" value="Genomic_DNA"/>
</dbReference>
<reference evidence="2" key="1">
    <citation type="submission" date="2016-10" db="EMBL/GenBank/DDBJ databases">
        <authorList>
            <person name="Varghese N."/>
            <person name="Submissions S."/>
        </authorList>
    </citation>
    <scope>NUCLEOTIDE SEQUENCE [LARGE SCALE GENOMIC DNA]</scope>
    <source>
        <strain evidence="2">OV426</strain>
    </source>
</reference>
<evidence type="ECO:0000313" key="1">
    <source>
        <dbReference type="EMBL" id="SFO05853.1"/>
    </source>
</evidence>
<protein>
    <submittedName>
        <fullName evidence="1">Semialdehyde dehydrogenase, NAD binding domain</fullName>
    </submittedName>
</protein>